<name>A0A9X4P5Z8_9LACT</name>
<reference evidence="1" key="1">
    <citation type="submission" date="2022-06" db="EMBL/GenBank/DDBJ databases">
        <title>Lactococcus from bovine mastitis in China.</title>
        <authorList>
            <person name="Lin Y."/>
            <person name="Han B."/>
        </authorList>
    </citation>
    <scope>NUCLEOTIDE SEQUENCE</scope>
    <source>
        <strain evidence="1">Hebei-B-39</strain>
    </source>
</reference>
<dbReference type="AlphaFoldDB" id="A0A9X4P5Z8"/>
<evidence type="ECO:0000313" key="1">
    <source>
        <dbReference type="EMBL" id="MDG6193689.1"/>
    </source>
</evidence>
<dbReference type="Proteomes" id="UP001153203">
    <property type="component" value="Unassembled WGS sequence"/>
</dbReference>
<dbReference type="RefSeq" id="WP_279364512.1">
    <property type="nucleotide sequence ID" value="NZ_JAMWGE010000003.1"/>
</dbReference>
<dbReference type="EMBL" id="JAMWGI010000003">
    <property type="protein sequence ID" value="MDG6193689.1"/>
    <property type="molecule type" value="Genomic_DNA"/>
</dbReference>
<organism evidence="1 2">
    <name type="scientific">Lactococcus formosensis</name>
    <dbReference type="NCBI Taxonomy" id="1281486"/>
    <lineage>
        <taxon>Bacteria</taxon>
        <taxon>Bacillati</taxon>
        <taxon>Bacillota</taxon>
        <taxon>Bacilli</taxon>
        <taxon>Lactobacillales</taxon>
        <taxon>Streptococcaceae</taxon>
        <taxon>Lactococcus</taxon>
    </lineage>
</organism>
<sequence>MEKAKAGVKGLVPTNTINDEEGDNIFSIIPNNQNIKGIKVGDTCFLKITDQNTFTGLVSLNVDIVK</sequence>
<protein>
    <submittedName>
        <fullName evidence="1">Uncharacterized protein</fullName>
    </submittedName>
</protein>
<accession>A0A9X4P5Z8</accession>
<gene>
    <name evidence="1" type="ORF">NF708_06710</name>
</gene>
<evidence type="ECO:0000313" key="2">
    <source>
        <dbReference type="Proteomes" id="UP001153203"/>
    </source>
</evidence>
<comment type="caution">
    <text evidence="1">The sequence shown here is derived from an EMBL/GenBank/DDBJ whole genome shotgun (WGS) entry which is preliminary data.</text>
</comment>
<proteinExistence type="predicted"/>